<dbReference type="InterPro" id="IPR009739">
    <property type="entry name" value="LprI-like_N"/>
</dbReference>
<evidence type="ECO:0000313" key="3">
    <source>
        <dbReference type="Proteomes" id="UP000198412"/>
    </source>
</evidence>
<dbReference type="EMBL" id="FZNX01000001">
    <property type="protein sequence ID" value="SNR34703.1"/>
    <property type="molecule type" value="Genomic_DNA"/>
</dbReference>
<dbReference type="RefSeq" id="WP_089376959.1">
    <property type="nucleotide sequence ID" value="NZ_FZNX01000001.1"/>
</dbReference>
<dbReference type="AlphaFoldDB" id="A0A238VLT6"/>
<gene>
    <name evidence="2" type="ORF">SAMN04488111_0626</name>
</gene>
<protein>
    <submittedName>
        <fullName evidence="2">Uncharacterized conserved protein YecT, DUF1311 family</fullName>
    </submittedName>
</protein>
<name>A0A238VLT6_9FLAO</name>
<organism evidence="2 3">
    <name type="scientific">Lutibacter flavus</name>
    <dbReference type="NCBI Taxonomy" id="691689"/>
    <lineage>
        <taxon>Bacteria</taxon>
        <taxon>Pseudomonadati</taxon>
        <taxon>Bacteroidota</taxon>
        <taxon>Flavobacteriia</taxon>
        <taxon>Flavobacteriales</taxon>
        <taxon>Flavobacteriaceae</taxon>
        <taxon>Lutibacter</taxon>
    </lineage>
</organism>
<dbReference type="OrthoDB" id="7340239at2"/>
<sequence length="131" mass="15437">MKKILIIFILISSQQIISQTQGEMNEKAKIDYVKTDNKLNSIYNQILTEYNSDLLFIQNLKKAQRIWVDFRDAEVEMKYPSIDKSEYGSIFPMCKWMYLTNLTENRIKKLNEWIIGIEEGDVCKGSNKQND</sequence>
<accession>A0A238VLT6</accession>
<feature type="domain" description="Lysozyme inhibitor LprI-like N-terminal" evidence="1">
    <location>
        <begin position="18"/>
        <end position="110"/>
    </location>
</feature>
<evidence type="ECO:0000259" key="1">
    <source>
        <dbReference type="Pfam" id="PF07007"/>
    </source>
</evidence>
<keyword evidence="3" id="KW-1185">Reference proteome</keyword>
<evidence type="ECO:0000313" key="2">
    <source>
        <dbReference type="EMBL" id="SNR34703.1"/>
    </source>
</evidence>
<dbReference type="Pfam" id="PF07007">
    <property type="entry name" value="LprI"/>
    <property type="match status" value="1"/>
</dbReference>
<dbReference type="Gene3D" id="1.20.1270.180">
    <property type="match status" value="1"/>
</dbReference>
<proteinExistence type="predicted"/>
<dbReference type="Proteomes" id="UP000198412">
    <property type="component" value="Unassembled WGS sequence"/>
</dbReference>
<reference evidence="3" key="1">
    <citation type="submission" date="2017-06" db="EMBL/GenBank/DDBJ databases">
        <authorList>
            <person name="Varghese N."/>
            <person name="Submissions S."/>
        </authorList>
    </citation>
    <scope>NUCLEOTIDE SEQUENCE [LARGE SCALE GENOMIC DNA]</scope>
    <source>
        <strain evidence="3">DSM 27993</strain>
    </source>
</reference>